<evidence type="ECO:0008006" key="3">
    <source>
        <dbReference type="Google" id="ProtNLM"/>
    </source>
</evidence>
<evidence type="ECO:0000313" key="2">
    <source>
        <dbReference type="Proteomes" id="UP000236654"/>
    </source>
</evidence>
<dbReference type="OrthoDB" id="1467787at2"/>
<evidence type="ECO:0000313" key="1">
    <source>
        <dbReference type="EMBL" id="PKR79441.1"/>
    </source>
</evidence>
<dbReference type="EMBL" id="PJNI01000053">
    <property type="protein sequence ID" value="PKR79441.1"/>
    <property type="molecule type" value="Genomic_DNA"/>
</dbReference>
<gene>
    <name evidence="1" type="ORF">CW751_15115</name>
</gene>
<dbReference type="RefSeq" id="WP_101335848.1">
    <property type="nucleotide sequence ID" value="NZ_PJNI01000053.1"/>
</dbReference>
<reference evidence="1 2" key="1">
    <citation type="submission" date="2017-12" db="EMBL/GenBank/DDBJ databases">
        <title>The draft genome sequence of Brumimicrobium saltpan LHR20.</title>
        <authorList>
            <person name="Do Z.-J."/>
            <person name="Luo H.-R."/>
        </authorList>
    </citation>
    <scope>NUCLEOTIDE SEQUENCE [LARGE SCALE GENOMIC DNA]</scope>
    <source>
        <strain evidence="1 2">LHR20</strain>
    </source>
</reference>
<organism evidence="1 2">
    <name type="scientific">Brumimicrobium salinarum</name>
    <dbReference type="NCBI Taxonomy" id="2058658"/>
    <lineage>
        <taxon>Bacteria</taxon>
        <taxon>Pseudomonadati</taxon>
        <taxon>Bacteroidota</taxon>
        <taxon>Flavobacteriia</taxon>
        <taxon>Flavobacteriales</taxon>
        <taxon>Crocinitomicaceae</taxon>
        <taxon>Brumimicrobium</taxon>
    </lineage>
</organism>
<dbReference type="AlphaFoldDB" id="A0A2I0QYN4"/>
<feature type="non-terminal residue" evidence="1">
    <location>
        <position position="171"/>
    </location>
</feature>
<protein>
    <recommendedName>
        <fullName evidence="3">Carboxypeptidase regulatory-like domain-containing protein</fullName>
    </recommendedName>
</protein>
<dbReference type="Proteomes" id="UP000236654">
    <property type="component" value="Unassembled WGS sequence"/>
</dbReference>
<accession>A0A2I0QYN4</accession>
<comment type="caution">
    <text evidence="1">The sequence shown here is derived from an EMBL/GenBank/DDBJ whole genome shotgun (WGS) entry which is preliminary data.</text>
</comment>
<name>A0A2I0QYN4_9FLAO</name>
<keyword evidence="2" id="KW-1185">Reference proteome</keyword>
<proteinExistence type="predicted"/>
<sequence>MKKLIKLLIGIAILSLFWTCGKKRQVKIEGKVYNPITQEGISGAELWLLKPGPITEYYGGYERVTTVYSDASGNFKVDVKSGSAEILRLGDMHGEYYKIGWYQNGEQLPSDLPVEKGKTMHADFYAVPYGELKLDINNINCSGPADTMWFRNKWLGYTGFESSYSTPRTGC</sequence>